<keyword evidence="2" id="KW-1185">Reference proteome</keyword>
<dbReference type="InterPro" id="IPR011048">
    <property type="entry name" value="Haem_d1_sf"/>
</dbReference>
<dbReference type="PANTHER" id="PTHR47197:SF3">
    <property type="entry name" value="DIHYDRO-HEME D1 DEHYDROGENASE"/>
    <property type="match status" value="1"/>
</dbReference>
<accession>A0ABT2M4W1</accession>
<gene>
    <name evidence="1" type="ORF">N4S67_02495</name>
</gene>
<evidence type="ECO:0008006" key="3">
    <source>
        <dbReference type="Google" id="ProtNLM"/>
    </source>
</evidence>
<protein>
    <recommendedName>
        <fullName evidence="3">YVTN family beta-propeller repeat protein</fullName>
    </recommendedName>
</protein>
<comment type="caution">
    <text evidence="1">The sequence shown here is derived from an EMBL/GenBank/DDBJ whole genome shotgun (WGS) entry which is preliminary data.</text>
</comment>
<dbReference type="PANTHER" id="PTHR47197">
    <property type="entry name" value="PROTEIN NIRF"/>
    <property type="match status" value="1"/>
</dbReference>
<sequence>MANFVMPGNAAANATDDRRDQITRIDTVSVRRGPIGDITAASGAVAVSNFGDDTVALLNADTLATEALVVVPGEPFAVAASNDRVFVSTSSSTYDAVSVIDTHTKAVIATYSLAFSITSLAVSPDGKRVYVGRAGDGHADVAVIDITAERVGTIDIAALPGAGVDAVAVDPSGKRLYVATTDAQGSALVIVDTETARVVHAVRIGSPIRDIAYGDGTAFVLTSDRQRGGVIAVVDLSTYRITQTVELGVGAPIQMVLSADKTRAYVVDYDRVAVVCTLTRRVVDTVTVAGRPASVALDSHGSRLHVADYTGQITTFAVDSSLPLLYSQFVATDPIAVREARELQSTSAA</sequence>
<dbReference type="RefSeq" id="WP_260991350.1">
    <property type="nucleotide sequence ID" value="NZ_JAODWD010000001.1"/>
</dbReference>
<name>A0ABT2M4W1_9MYCO</name>
<reference evidence="2" key="1">
    <citation type="submission" date="2023-07" db="EMBL/GenBank/DDBJ databases">
        <authorList>
            <person name="Deng Y."/>
            <person name="Zhang Y.-Q."/>
        </authorList>
    </citation>
    <scope>NUCLEOTIDE SEQUENCE [LARGE SCALE GENOMIC DNA]</scope>
    <source>
        <strain evidence="2">CPCC 205710</strain>
    </source>
</reference>
<proteinExistence type="predicted"/>
<dbReference type="InterPro" id="IPR015943">
    <property type="entry name" value="WD40/YVTN_repeat-like_dom_sf"/>
</dbReference>
<organism evidence="1 2">
    <name type="scientific">Mycobacterium deserti</name>
    <dbReference type="NCBI Taxonomy" id="2978347"/>
    <lineage>
        <taxon>Bacteria</taxon>
        <taxon>Bacillati</taxon>
        <taxon>Actinomycetota</taxon>
        <taxon>Actinomycetes</taxon>
        <taxon>Mycobacteriales</taxon>
        <taxon>Mycobacteriaceae</taxon>
        <taxon>Mycobacterium</taxon>
    </lineage>
</organism>
<evidence type="ECO:0000313" key="2">
    <source>
        <dbReference type="Proteomes" id="UP001206639"/>
    </source>
</evidence>
<dbReference type="InterPro" id="IPR051200">
    <property type="entry name" value="Host-pathogen_enzymatic-act"/>
</dbReference>
<dbReference type="Proteomes" id="UP001206639">
    <property type="component" value="Unassembled WGS sequence"/>
</dbReference>
<dbReference type="EMBL" id="JAODWD010000001">
    <property type="protein sequence ID" value="MCT7657290.1"/>
    <property type="molecule type" value="Genomic_DNA"/>
</dbReference>
<dbReference type="SUPFAM" id="SSF51004">
    <property type="entry name" value="C-terminal (heme d1) domain of cytochrome cd1-nitrite reductase"/>
    <property type="match status" value="1"/>
</dbReference>
<evidence type="ECO:0000313" key="1">
    <source>
        <dbReference type="EMBL" id="MCT7657290.1"/>
    </source>
</evidence>
<dbReference type="Gene3D" id="2.130.10.10">
    <property type="entry name" value="YVTN repeat-like/Quinoprotein amine dehydrogenase"/>
    <property type="match status" value="2"/>
</dbReference>